<reference evidence="1" key="1">
    <citation type="submission" date="2018-02" db="EMBL/GenBank/DDBJ databases">
        <title>Rhizophora mucronata_Transcriptome.</title>
        <authorList>
            <person name="Meera S.P."/>
            <person name="Sreeshan A."/>
            <person name="Augustine A."/>
        </authorList>
    </citation>
    <scope>NUCLEOTIDE SEQUENCE</scope>
    <source>
        <tissue evidence="1">Leaf</tissue>
    </source>
</reference>
<organism evidence="1">
    <name type="scientific">Rhizophora mucronata</name>
    <name type="common">Asiatic mangrove</name>
    <dbReference type="NCBI Taxonomy" id="61149"/>
    <lineage>
        <taxon>Eukaryota</taxon>
        <taxon>Viridiplantae</taxon>
        <taxon>Streptophyta</taxon>
        <taxon>Embryophyta</taxon>
        <taxon>Tracheophyta</taxon>
        <taxon>Spermatophyta</taxon>
        <taxon>Magnoliopsida</taxon>
        <taxon>eudicotyledons</taxon>
        <taxon>Gunneridae</taxon>
        <taxon>Pentapetalae</taxon>
        <taxon>rosids</taxon>
        <taxon>fabids</taxon>
        <taxon>Malpighiales</taxon>
        <taxon>Rhizophoraceae</taxon>
        <taxon>Rhizophora</taxon>
    </lineage>
</organism>
<proteinExistence type="predicted"/>
<name>A0A2P2QUP5_RHIMU</name>
<protein>
    <submittedName>
        <fullName evidence="1">Uncharacterized protein</fullName>
    </submittedName>
</protein>
<dbReference type="AlphaFoldDB" id="A0A2P2QUP5"/>
<sequence>MLFGHKLKCETLEISGMTVVCISLS</sequence>
<evidence type="ECO:0000313" key="1">
    <source>
        <dbReference type="EMBL" id="MBX70584.1"/>
    </source>
</evidence>
<dbReference type="EMBL" id="GGEC01090100">
    <property type="protein sequence ID" value="MBX70584.1"/>
    <property type="molecule type" value="Transcribed_RNA"/>
</dbReference>
<accession>A0A2P2QUP5</accession>